<comment type="catalytic activity">
    <reaction evidence="1">
        <text>[protein]-peptidylproline (omega=180) = [protein]-peptidylproline (omega=0)</text>
        <dbReference type="Rhea" id="RHEA:16237"/>
        <dbReference type="Rhea" id="RHEA-COMP:10747"/>
        <dbReference type="Rhea" id="RHEA-COMP:10748"/>
        <dbReference type="ChEBI" id="CHEBI:83833"/>
        <dbReference type="ChEBI" id="CHEBI:83834"/>
        <dbReference type="EC" id="5.2.1.8"/>
    </reaction>
</comment>
<name>A0A5N6NJG0_9ASTR</name>
<dbReference type="PANTHER" id="PTHR43811:SF48">
    <property type="entry name" value="PEPTIDYL-PROLYL CIS-TRANS ISOMERASE FKBP43"/>
    <property type="match status" value="1"/>
</dbReference>
<dbReference type="Pfam" id="PF17800">
    <property type="entry name" value="NPL"/>
    <property type="match status" value="1"/>
</dbReference>
<dbReference type="GO" id="GO:0003755">
    <property type="term" value="F:peptidyl-prolyl cis-trans isomerase activity"/>
    <property type="evidence" value="ECO:0007669"/>
    <property type="project" value="UniProtKB-KW"/>
</dbReference>
<proteinExistence type="predicted"/>
<dbReference type="Proteomes" id="UP000326396">
    <property type="component" value="Linkage Group LG19"/>
</dbReference>
<dbReference type="EC" id="5.2.1.8" evidence="2"/>
<feature type="compositionally biased region" description="Polar residues" evidence="5">
    <location>
        <begin position="247"/>
        <end position="256"/>
    </location>
</feature>
<dbReference type="OrthoDB" id="1902587at2759"/>
<dbReference type="PANTHER" id="PTHR43811">
    <property type="entry name" value="FKBP-TYPE PEPTIDYL-PROLYL CIS-TRANS ISOMERASE FKPA"/>
    <property type="match status" value="1"/>
</dbReference>
<comment type="caution">
    <text evidence="7">The sequence shown here is derived from an EMBL/GenBank/DDBJ whole genome shotgun (WGS) entry which is preliminary data.</text>
</comment>
<evidence type="ECO:0000256" key="4">
    <source>
        <dbReference type="ARBA" id="ARBA00023235"/>
    </source>
</evidence>
<feature type="domain" description="Nucleoplasmin-like" evidence="6">
    <location>
        <begin position="18"/>
        <end position="110"/>
    </location>
</feature>
<dbReference type="AlphaFoldDB" id="A0A5N6NJG0"/>
<keyword evidence="8" id="KW-1185">Reference proteome</keyword>
<keyword evidence="3" id="KW-0697">Rotamase</keyword>
<gene>
    <name evidence="7" type="ORF">E3N88_20646</name>
</gene>
<dbReference type="Gene3D" id="2.60.120.340">
    <property type="entry name" value="Nucleoplasmin core domain"/>
    <property type="match status" value="1"/>
</dbReference>
<dbReference type="InterPro" id="IPR041232">
    <property type="entry name" value="NPL"/>
</dbReference>
<dbReference type="EMBL" id="SZYD01000011">
    <property type="protein sequence ID" value="KAD4888573.1"/>
    <property type="molecule type" value="Genomic_DNA"/>
</dbReference>
<evidence type="ECO:0000256" key="3">
    <source>
        <dbReference type="ARBA" id="ARBA00023110"/>
    </source>
</evidence>
<evidence type="ECO:0000313" key="7">
    <source>
        <dbReference type="EMBL" id="KAD4888573.1"/>
    </source>
</evidence>
<reference evidence="7 8" key="1">
    <citation type="submission" date="2019-05" db="EMBL/GenBank/DDBJ databases">
        <title>Mikania micrantha, genome provides insights into the molecular mechanism of rapid growth.</title>
        <authorList>
            <person name="Liu B."/>
        </authorList>
    </citation>
    <scope>NUCLEOTIDE SEQUENCE [LARGE SCALE GENOMIC DNA]</scope>
    <source>
        <strain evidence="7">NLD-2019</strain>
        <tissue evidence="7">Leaf</tissue>
    </source>
</reference>
<feature type="compositionally biased region" description="Basic and acidic residues" evidence="5">
    <location>
        <begin position="208"/>
        <end position="235"/>
    </location>
</feature>
<organism evidence="7 8">
    <name type="scientific">Mikania micrantha</name>
    <name type="common">bitter vine</name>
    <dbReference type="NCBI Taxonomy" id="192012"/>
    <lineage>
        <taxon>Eukaryota</taxon>
        <taxon>Viridiplantae</taxon>
        <taxon>Streptophyta</taxon>
        <taxon>Embryophyta</taxon>
        <taxon>Tracheophyta</taxon>
        <taxon>Spermatophyta</taxon>
        <taxon>Magnoliopsida</taxon>
        <taxon>eudicotyledons</taxon>
        <taxon>Gunneridae</taxon>
        <taxon>Pentapetalae</taxon>
        <taxon>asterids</taxon>
        <taxon>campanulids</taxon>
        <taxon>Asterales</taxon>
        <taxon>Asteraceae</taxon>
        <taxon>Asteroideae</taxon>
        <taxon>Heliantheae alliance</taxon>
        <taxon>Eupatorieae</taxon>
        <taxon>Mikania</taxon>
    </lineage>
</organism>
<sequence length="295" mass="32982">MPARSDRIPSKEGLRVYLKPNEPYTLHYVDDDAVPNRLRVTQATLGDATRNSPARSLVRCSVGDKPAIAICSLSIKELTCCQLELEFEESPDVVFSVTGPRGVYLAGYLVAPAAHQHSIDHKGREETIMEIGCCRDHDVHKDDLNSNITGPARKSIDAQSTCIEHSDKNIKGGKHLLQCSRVKNIDGNFINPDQKTKKDGNEGSNNEDQEKTNAVKTHSVFDKLVEKKRRDTEDKKKKRKRKRKHIQSTSEATASESVDLWSSGAHEGNQENLKEKKKKSRRIVVERNASLSLCS</sequence>
<protein>
    <recommendedName>
        <fullName evidence="2">peptidylprolyl isomerase</fullName>
        <ecNumber evidence="2">5.2.1.8</ecNumber>
    </recommendedName>
</protein>
<evidence type="ECO:0000256" key="2">
    <source>
        <dbReference type="ARBA" id="ARBA00013194"/>
    </source>
</evidence>
<accession>A0A5N6NJG0</accession>
<evidence type="ECO:0000256" key="5">
    <source>
        <dbReference type="SAM" id="MobiDB-lite"/>
    </source>
</evidence>
<feature type="region of interest" description="Disordered" evidence="5">
    <location>
        <begin position="187"/>
        <end position="281"/>
    </location>
</feature>
<feature type="compositionally biased region" description="Basic residues" evidence="5">
    <location>
        <begin position="236"/>
        <end position="246"/>
    </location>
</feature>
<evidence type="ECO:0000259" key="6">
    <source>
        <dbReference type="Pfam" id="PF17800"/>
    </source>
</evidence>
<keyword evidence="4" id="KW-0413">Isomerase</keyword>
<evidence type="ECO:0000256" key="1">
    <source>
        <dbReference type="ARBA" id="ARBA00000971"/>
    </source>
</evidence>
<evidence type="ECO:0000313" key="8">
    <source>
        <dbReference type="Proteomes" id="UP000326396"/>
    </source>
</evidence>